<feature type="compositionally biased region" description="Low complexity" evidence="1">
    <location>
        <begin position="38"/>
        <end position="49"/>
    </location>
</feature>
<sequence length="461" mass="51162">MEPVLGRLERSPRRKQAVPPHAAAQVHPVRRHANEPPVVLGGAAASRVSGGRREAAAAAKGKLAAGSPGRDPGRRNRQKKHLYLVLDDAKSGAGIHRVDMDDDPNGDHVTLQRLPKPPLVRIDYSMADDFAVLGRHVIGMGSRIMESMHNGREDGDTVTFDTKTSALSVLPDLPNGLREGNATVAVAVGNMLYVIDNGSTLDRPFIDEDQYCCIGGLHCLRLEEDDEDEKPSRPSKDWYPWYTFKDVDYSPARWLWSDGHRPLPLSPDGVRAHALHPRGRAFLVSVWCHYIRGDCGLGTFSYSTENGRWTRHGDWELPFVGQGHYHTGLRAWIGLHGDSMFRPDGSLCSCDVPHLGRRRAAAPGWKLGKEKLFLEHPERHIDAKIVCMGGAGRFCLAEIVTREGVDREGCVGDGDKCVLRLTTLRVNTGDDGELTATACRPARSYKLSKHQEYFHWQAFWV</sequence>
<dbReference type="InterPro" id="IPR012871">
    <property type="entry name" value="DUF1668_ORYSA"/>
</dbReference>
<evidence type="ECO:0000256" key="1">
    <source>
        <dbReference type="SAM" id="MobiDB-lite"/>
    </source>
</evidence>
<reference evidence="2" key="1">
    <citation type="journal article" date="2012" name="Nat. Biotechnol.">
        <title>Reference genome sequence of the model plant Setaria.</title>
        <authorList>
            <person name="Bennetzen J.L."/>
            <person name="Schmutz J."/>
            <person name="Wang H."/>
            <person name="Percifield R."/>
            <person name="Hawkins J."/>
            <person name="Pontaroli A.C."/>
            <person name="Estep M."/>
            <person name="Feng L."/>
            <person name="Vaughn J.N."/>
            <person name="Grimwood J."/>
            <person name="Jenkins J."/>
            <person name="Barry K."/>
            <person name="Lindquist E."/>
            <person name="Hellsten U."/>
            <person name="Deshpande S."/>
            <person name="Wang X."/>
            <person name="Wu X."/>
            <person name="Mitros T."/>
            <person name="Triplett J."/>
            <person name="Yang X."/>
            <person name="Ye C.Y."/>
            <person name="Mauro-Herrera M."/>
            <person name="Wang L."/>
            <person name="Li P."/>
            <person name="Sharma M."/>
            <person name="Sharma R."/>
            <person name="Ronald P.C."/>
            <person name="Panaud O."/>
            <person name="Kellogg E.A."/>
            <person name="Brutnell T.P."/>
            <person name="Doust A.N."/>
            <person name="Tuskan G.A."/>
            <person name="Rokhsar D."/>
            <person name="Devos K.M."/>
        </authorList>
    </citation>
    <scope>NUCLEOTIDE SEQUENCE [LARGE SCALE GENOMIC DNA]</scope>
    <source>
        <strain evidence="2">Yugu1</strain>
    </source>
</reference>
<organism evidence="2">
    <name type="scientific">Setaria italica</name>
    <name type="common">Foxtail millet</name>
    <name type="synonym">Panicum italicum</name>
    <dbReference type="NCBI Taxonomy" id="4555"/>
    <lineage>
        <taxon>Eukaryota</taxon>
        <taxon>Viridiplantae</taxon>
        <taxon>Streptophyta</taxon>
        <taxon>Embryophyta</taxon>
        <taxon>Tracheophyta</taxon>
        <taxon>Spermatophyta</taxon>
        <taxon>Magnoliopsida</taxon>
        <taxon>Liliopsida</taxon>
        <taxon>Poales</taxon>
        <taxon>Poaceae</taxon>
        <taxon>PACMAD clade</taxon>
        <taxon>Panicoideae</taxon>
        <taxon>Panicodae</taxon>
        <taxon>Paniceae</taxon>
        <taxon>Cenchrinae</taxon>
        <taxon>Setaria</taxon>
    </lineage>
</organism>
<protein>
    <submittedName>
        <fullName evidence="2">Uncharacterized protein</fullName>
    </submittedName>
</protein>
<accession>A0A368Q962</accession>
<dbReference type="OrthoDB" id="685508at2759"/>
<dbReference type="PANTHER" id="PTHR33085">
    <property type="entry name" value="OS12G0113100 PROTEIN-RELATED"/>
    <property type="match status" value="1"/>
</dbReference>
<reference evidence="2" key="2">
    <citation type="submission" date="2015-07" db="EMBL/GenBank/DDBJ databases">
        <authorList>
            <person name="Noorani M."/>
        </authorList>
    </citation>
    <scope>NUCLEOTIDE SEQUENCE</scope>
    <source>
        <strain evidence="2">Yugu1</strain>
    </source>
</reference>
<dbReference type="Pfam" id="PF07893">
    <property type="entry name" value="DUF1668"/>
    <property type="match status" value="1"/>
</dbReference>
<dbReference type="EMBL" id="CM003529">
    <property type="protein sequence ID" value="RCV14403.1"/>
    <property type="molecule type" value="Genomic_DNA"/>
</dbReference>
<evidence type="ECO:0000313" key="2">
    <source>
        <dbReference type="EMBL" id="RCV14403.1"/>
    </source>
</evidence>
<proteinExistence type="predicted"/>
<feature type="compositionally biased region" description="Low complexity" evidence="1">
    <location>
        <begin position="56"/>
        <end position="67"/>
    </location>
</feature>
<feature type="region of interest" description="Disordered" evidence="1">
    <location>
        <begin position="1"/>
        <end position="77"/>
    </location>
</feature>
<dbReference type="AlphaFoldDB" id="A0A368Q962"/>
<dbReference type="PANTHER" id="PTHR33085:SF69">
    <property type="entry name" value="OS07G0234700 PROTEIN"/>
    <property type="match status" value="1"/>
</dbReference>
<name>A0A368Q962_SETIT</name>
<gene>
    <name evidence="2" type="ORF">SETIT_2G423100v2</name>
</gene>
<feature type="compositionally biased region" description="Low complexity" evidence="1">
    <location>
        <begin position="17"/>
        <end position="27"/>
    </location>
</feature>